<dbReference type="GeneID" id="64256782"/>
<accession>A0A1Q8HVL2</accession>
<dbReference type="RefSeq" id="WP_003780741.1">
    <property type="nucleotide sequence ID" value="NZ_CAJZKH010000003.1"/>
</dbReference>
<evidence type="ECO:0000313" key="5">
    <source>
        <dbReference type="EMBL" id="OLO54216.1"/>
    </source>
</evidence>
<dbReference type="AlphaFoldDB" id="A0A1Q8HVL2"/>
<organism evidence="5 6">
    <name type="scientific">Actinomyces oris</name>
    <dbReference type="NCBI Taxonomy" id="544580"/>
    <lineage>
        <taxon>Bacteria</taxon>
        <taxon>Bacillati</taxon>
        <taxon>Actinomycetota</taxon>
        <taxon>Actinomycetes</taxon>
        <taxon>Actinomycetales</taxon>
        <taxon>Actinomycetaceae</taxon>
        <taxon>Actinomyces</taxon>
    </lineage>
</organism>
<name>A0A1Q8HVL2_9ACTO</name>
<dbReference type="SUPFAM" id="SSF50331">
    <property type="entry name" value="MOP-like"/>
    <property type="match status" value="1"/>
</dbReference>
<evidence type="ECO:0000256" key="1">
    <source>
        <dbReference type="ARBA" id="ARBA00022505"/>
    </source>
</evidence>
<reference evidence="5 6" key="1">
    <citation type="submission" date="2016-12" db="EMBL/GenBank/DDBJ databases">
        <title>Genomic comparison of strains in the 'Actinomyces naeslundii' group.</title>
        <authorList>
            <person name="Mughal S.R."/>
            <person name="Do T."/>
            <person name="Gilbert S.C."/>
            <person name="Witherden E.A."/>
            <person name="Didelot X."/>
            <person name="Beighton D."/>
        </authorList>
    </citation>
    <scope>NUCLEOTIDE SEQUENCE [LARGE SCALE GENOMIC DNA]</scope>
    <source>
        <strain evidence="5 6">MMRCO6-1</strain>
    </source>
</reference>
<sequence length="70" mass="7158">MRISARNQLPGTVVSIEKGAVNGVVKIEVAPGVIITSSITNAAIEELELAEGKKAVAVVKASSVMVGLQD</sequence>
<dbReference type="Pfam" id="PF03459">
    <property type="entry name" value="TOBE"/>
    <property type="match status" value="1"/>
</dbReference>
<dbReference type="EMBL" id="MSKM01000014">
    <property type="protein sequence ID" value="OLO54216.1"/>
    <property type="molecule type" value="Genomic_DNA"/>
</dbReference>
<dbReference type="GO" id="GO:0015689">
    <property type="term" value="P:molybdate ion transport"/>
    <property type="evidence" value="ECO:0007669"/>
    <property type="project" value="InterPro"/>
</dbReference>
<evidence type="ECO:0000313" key="6">
    <source>
        <dbReference type="Proteomes" id="UP000185772"/>
    </source>
</evidence>
<dbReference type="InterPro" id="IPR004606">
    <property type="entry name" value="Mop_domain"/>
</dbReference>
<feature type="domain" description="Mop" evidence="3">
    <location>
        <begin position="2"/>
        <end position="68"/>
    </location>
</feature>
<dbReference type="Proteomes" id="UP001230065">
    <property type="component" value="Unassembled WGS sequence"/>
</dbReference>
<comment type="caution">
    <text evidence="5">The sequence shown here is derived from an EMBL/GenBank/DDBJ whole genome shotgun (WGS) entry which is preliminary data.</text>
</comment>
<dbReference type="PROSITE" id="PS51866">
    <property type="entry name" value="MOP"/>
    <property type="match status" value="1"/>
</dbReference>
<keyword evidence="1 2" id="KW-0500">Molybdenum</keyword>
<gene>
    <name evidence="5" type="ORF">BKH27_04300</name>
    <name evidence="4" type="ORF">RF687_02700</name>
</gene>
<evidence type="ECO:0000259" key="3">
    <source>
        <dbReference type="PROSITE" id="PS51866"/>
    </source>
</evidence>
<dbReference type="OrthoDB" id="122515at2"/>
<evidence type="ECO:0000313" key="4">
    <source>
        <dbReference type="EMBL" id="MDR0176857.1"/>
    </source>
</evidence>
<dbReference type="EMBL" id="JAMZMF010000003">
    <property type="protein sequence ID" value="MDR0176857.1"/>
    <property type="molecule type" value="Genomic_DNA"/>
</dbReference>
<dbReference type="Gene3D" id="2.40.50.100">
    <property type="match status" value="1"/>
</dbReference>
<dbReference type="InterPro" id="IPR008995">
    <property type="entry name" value="Mo/tungstate-bd_C_term_dom"/>
</dbReference>
<dbReference type="InterPro" id="IPR005116">
    <property type="entry name" value="Transp-assoc_OB_typ1"/>
</dbReference>
<evidence type="ECO:0000256" key="2">
    <source>
        <dbReference type="PROSITE-ProRule" id="PRU01213"/>
    </source>
</evidence>
<dbReference type="NCBIfam" id="TIGR00638">
    <property type="entry name" value="Mop"/>
    <property type="match status" value="1"/>
</dbReference>
<protein>
    <submittedName>
        <fullName evidence="5">Molybdenum-pterin-binding protein</fullName>
    </submittedName>
    <submittedName>
        <fullName evidence="4">Molybdopterin-binding protein</fullName>
    </submittedName>
</protein>
<proteinExistence type="predicted"/>
<dbReference type="Proteomes" id="UP000185772">
    <property type="component" value="Unassembled WGS sequence"/>
</dbReference>
<reference evidence="4" key="2">
    <citation type="submission" date="2022-06" db="EMBL/GenBank/DDBJ databases">
        <title>Draft Genome Sequences of Three Actinomyces oris Strains, Isolated from Healthy Human Feces.</title>
        <authorList>
            <person name="Ye Y."/>
            <person name="Liu C."/>
            <person name="Zhao J."/>
            <person name="Xu J."/>
            <person name="Huang H."/>
            <person name="Wang B."/>
            <person name="Wei J."/>
            <person name="Jing X."/>
        </authorList>
    </citation>
    <scope>NUCLEOTIDE SEQUENCE</scope>
    <source>
        <strain evidence="4">CNGBCC1803727</strain>
    </source>
</reference>